<dbReference type="Proteomes" id="UP000294933">
    <property type="component" value="Unassembled WGS sequence"/>
</dbReference>
<dbReference type="GO" id="GO:0071944">
    <property type="term" value="C:cell periphery"/>
    <property type="evidence" value="ECO:0007669"/>
    <property type="project" value="UniProtKB-ARBA"/>
</dbReference>
<reference evidence="7 8" key="1">
    <citation type="submission" date="2018-06" db="EMBL/GenBank/DDBJ databases">
        <title>A transcriptomic atlas of mushroom development highlights an independent origin of complex multicellularity.</title>
        <authorList>
            <consortium name="DOE Joint Genome Institute"/>
            <person name="Krizsan K."/>
            <person name="Almasi E."/>
            <person name="Merenyi Z."/>
            <person name="Sahu N."/>
            <person name="Viragh M."/>
            <person name="Koszo T."/>
            <person name="Mondo S."/>
            <person name="Kiss B."/>
            <person name="Balint B."/>
            <person name="Kues U."/>
            <person name="Barry K."/>
            <person name="Hegedus J.C."/>
            <person name="Henrissat B."/>
            <person name="Johnson J."/>
            <person name="Lipzen A."/>
            <person name="Ohm R."/>
            <person name="Nagy I."/>
            <person name="Pangilinan J."/>
            <person name="Yan J."/>
            <person name="Xiong Y."/>
            <person name="Grigoriev I.V."/>
            <person name="Hibbett D.S."/>
            <person name="Nagy L.G."/>
        </authorList>
    </citation>
    <scope>NUCLEOTIDE SEQUENCE [LARGE SCALE GENOMIC DNA]</scope>
    <source>
        <strain evidence="7 8">SZMC22713</strain>
    </source>
</reference>
<evidence type="ECO:0000313" key="7">
    <source>
        <dbReference type="EMBL" id="TDL24425.1"/>
    </source>
</evidence>
<comment type="subcellular location">
    <subcellularLocation>
        <location evidence="1">Membrane</location>
        <topology evidence="1">Single-pass membrane protein</topology>
    </subcellularLocation>
</comment>
<evidence type="ECO:0000256" key="6">
    <source>
        <dbReference type="SAM" id="Phobius"/>
    </source>
</evidence>
<dbReference type="GO" id="GO:0016020">
    <property type="term" value="C:membrane"/>
    <property type="evidence" value="ECO:0007669"/>
    <property type="project" value="UniProtKB-SubCell"/>
</dbReference>
<evidence type="ECO:0000256" key="2">
    <source>
        <dbReference type="ARBA" id="ARBA00022692"/>
    </source>
</evidence>
<dbReference type="VEuPathDB" id="FungiDB:BD410DRAFT_785890"/>
<protein>
    <submittedName>
        <fullName evidence="7">Uncharacterized protein</fullName>
    </submittedName>
</protein>
<sequence>MANPQVAPLMPVTFNYTPIADLTTCQPYTFQWTYTTSNMSVNNTLFSYIQYGDFKSIPGLDAYLFASVPLATQSSWTWPQVNVAAGQYALISWIEGNSTIKPSPQSFTVTNGSDTSCVVTPAEAAVQATPSSTSGTNSATGSSSTSSHHISTGAIVGIALGILSGVALIILLSRLLKKRKQTSTGRAAAFVARQQSLRHASRESAVGLVGLRGSNADWFTPPFAHDKGGGGDGSSQYSRDSAFMNYGYEKDVKPAGTDAFSLPYGAAPPTLPYGAAPPTLPYGATPSVPPRAMSRVPVQYGDGESRRESEEGGERQSRTSAHYPTSDVPAPQRD</sequence>
<feature type="region of interest" description="Disordered" evidence="5">
    <location>
        <begin position="282"/>
        <end position="334"/>
    </location>
</feature>
<evidence type="ECO:0000256" key="5">
    <source>
        <dbReference type="SAM" id="MobiDB-lite"/>
    </source>
</evidence>
<keyword evidence="3 6" id="KW-1133">Transmembrane helix</keyword>
<keyword evidence="2 6" id="KW-0812">Transmembrane</keyword>
<evidence type="ECO:0000313" key="8">
    <source>
        <dbReference type="Proteomes" id="UP000294933"/>
    </source>
</evidence>
<keyword evidence="8" id="KW-1185">Reference proteome</keyword>
<feature type="compositionally biased region" description="Low complexity" evidence="5">
    <location>
        <begin position="131"/>
        <end position="147"/>
    </location>
</feature>
<accession>A0A4Y7QAF3</accession>
<keyword evidence="4 6" id="KW-0472">Membrane</keyword>
<feature type="transmembrane region" description="Helical" evidence="6">
    <location>
        <begin position="154"/>
        <end position="176"/>
    </location>
</feature>
<evidence type="ECO:0000256" key="4">
    <source>
        <dbReference type="ARBA" id="ARBA00023136"/>
    </source>
</evidence>
<organism evidence="7 8">
    <name type="scientific">Rickenella mellea</name>
    <dbReference type="NCBI Taxonomy" id="50990"/>
    <lineage>
        <taxon>Eukaryota</taxon>
        <taxon>Fungi</taxon>
        <taxon>Dikarya</taxon>
        <taxon>Basidiomycota</taxon>
        <taxon>Agaricomycotina</taxon>
        <taxon>Agaricomycetes</taxon>
        <taxon>Hymenochaetales</taxon>
        <taxon>Rickenellaceae</taxon>
        <taxon>Rickenella</taxon>
    </lineage>
</organism>
<evidence type="ECO:0000256" key="1">
    <source>
        <dbReference type="ARBA" id="ARBA00004167"/>
    </source>
</evidence>
<gene>
    <name evidence="7" type="ORF">BD410DRAFT_785890</name>
</gene>
<dbReference type="AlphaFoldDB" id="A0A4Y7QAF3"/>
<evidence type="ECO:0000256" key="3">
    <source>
        <dbReference type="ARBA" id="ARBA00022989"/>
    </source>
</evidence>
<dbReference type="InterPro" id="IPR051694">
    <property type="entry name" value="Immunoregulatory_rcpt-like"/>
</dbReference>
<dbReference type="PANTHER" id="PTHR15549">
    <property type="entry name" value="PAIRED IMMUNOGLOBULIN-LIKE TYPE 2 RECEPTOR"/>
    <property type="match status" value="1"/>
</dbReference>
<name>A0A4Y7QAF3_9AGAM</name>
<dbReference type="STRING" id="50990.A0A4Y7QAF3"/>
<proteinExistence type="predicted"/>
<feature type="compositionally biased region" description="Basic and acidic residues" evidence="5">
    <location>
        <begin position="303"/>
        <end position="317"/>
    </location>
</feature>
<feature type="region of interest" description="Disordered" evidence="5">
    <location>
        <begin position="128"/>
        <end position="147"/>
    </location>
</feature>
<dbReference type="EMBL" id="ML170166">
    <property type="protein sequence ID" value="TDL24425.1"/>
    <property type="molecule type" value="Genomic_DNA"/>
</dbReference>